<reference evidence="1" key="1">
    <citation type="submission" date="2021-01" db="EMBL/GenBank/DDBJ databases">
        <authorList>
            <consortium name="Genoscope - CEA"/>
            <person name="William W."/>
        </authorList>
    </citation>
    <scope>NUCLEOTIDE SEQUENCE</scope>
</reference>
<keyword evidence="2" id="KW-1185">Reference proteome</keyword>
<protein>
    <submittedName>
        <fullName evidence="1">Uncharacterized protein</fullName>
    </submittedName>
</protein>
<comment type="caution">
    <text evidence="1">The sequence shown here is derived from an EMBL/GenBank/DDBJ whole genome shotgun (WGS) entry which is preliminary data.</text>
</comment>
<organism evidence="1 2">
    <name type="scientific">Paramecium sonneborni</name>
    <dbReference type="NCBI Taxonomy" id="65129"/>
    <lineage>
        <taxon>Eukaryota</taxon>
        <taxon>Sar</taxon>
        <taxon>Alveolata</taxon>
        <taxon>Ciliophora</taxon>
        <taxon>Intramacronucleata</taxon>
        <taxon>Oligohymenophorea</taxon>
        <taxon>Peniculida</taxon>
        <taxon>Parameciidae</taxon>
        <taxon>Paramecium</taxon>
    </lineage>
</organism>
<gene>
    <name evidence="1" type="ORF">PSON_ATCC_30995.1.T0870002</name>
</gene>
<proteinExistence type="predicted"/>
<evidence type="ECO:0000313" key="1">
    <source>
        <dbReference type="EMBL" id="CAD8106479.1"/>
    </source>
</evidence>
<evidence type="ECO:0000313" key="2">
    <source>
        <dbReference type="Proteomes" id="UP000692954"/>
    </source>
</evidence>
<name>A0A8S1PV81_9CILI</name>
<accession>A0A8S1PV81</accession>
<dbReference type="Proteomes" id="UP000692954">
    <property type="component" value="Unassembled WGS sequence"/>
</dbReference>
<dbReference type="AlphaFoldDB" id="A0A8S1PV81"/>
<sequence length="114" mass="13897">MKSINIEYQQIELKRNVNKRQIIVQKEFKKPVFRIHRFIISDTESVRQSVVTLLQKSNANYQEEQNQLIIYLGDDIMHERMCKSESIISSHYEFNFETKPIRWKFKKRLTDFQN</sequence>
<dbReference type="EMBL" id="CAJJDN010000087">
    <property type="protein sequence ID" value="CAD8106479.1"/>
    <property type="molecule type" value="Genomic_DNA"/>
</dbReference>